<evidence type="ECO:0000256" key="4">
    <source>
        <dbReference type="ARBA" id="ARBA00022759"/>
    </source>
</evidence>
<evidence type="ECO:0000256" key="12">
    <source>
        <dbReference type="HAMAP-Rule" id="MF_00614"/>
    </source>
</evidence>
<comment type="function">
    <text evidence="12">Structure-specific nuclease with 5'-flap endonuclease and 5'-3' exonuclease activities involved in DNA replication and repair. During DNA replication, cleaves the 5'-overhanging flap structure that is generated by displacement synthesis when DNA polymerase encounters the 5'-end of a downstream Okazaki fragment. Binds the unpaired 3'-DNA end and kinks the DNA to facilitate 5' cleavage specificity. Cleaves one nucleotide into the double-stranded DNA from the junction in flap DNA, leaving a nick for ligation. Also involved in the base excision repair (BER) pathway. Acts as a genome stabilization factor that prevents flaps from equilibrating into structurs that lead to duplications and deletions. Also possesses 5'-3' exonuclease activity on nicked or gapped double-stranded DNA.</text>
</comment>
<dbReference type="PRINTS" id="PR00853">
    <property type="entry name" value="XPGRADSUPER"/>
</dbReference>
<dbReference type="SMART" id="SM00484">
    <property type="entry name" value="XPGI"/>
    <property type="match status" value="1"/>
</dbReference>
<evidence type="ECO:0000259" key="14">
    <source>
        <dbReference type="SMART" id="SM00485"/>
    </source>
</evidence>
<feature type="binding site" evidence="12">
    <location>
        <position position="80"/>
    </location>
    <ligand>
        <name>Mg(2+)</name>
        <dbReference type="ChEBI" id="CHEBI:18420"/>
        <label>1</label>
    </ligand>
</feature>
<keyword evidence="2 12" id="KW-0540">Nuclease</keyword>
<dbReference type="SMART" id="SM00485">
    <property type="entry name" value="XPGN"/>
    <property type="match status" value="1"/>
</dbReference>
<evidence type="ECO:0000256" key="5">
    <source>
        <dbReference type="ARBA" id="ARBA00022763"/>
    </source>
</evidence>
<evidence type="ECO:0000256" key="9">
    <source>
        <dbReference type="ARBA" id="ARBA00023204"/>
    </source>
</evidence>
<evidence type="ECO:0000256" key="3">
    <source>
        <dbReference type="ARBA" id="ARBA00022723"/>
    </source>
</evidence>
<keyword evidence="7 12" id="KW-0269">Exonuclease</keyword>
<dbReference type="GO" id="GO:0006281">
    <property type="term" value="P:DNA repair"/>
    <property type="evidence" value="ECO:0007669"/>
    <property type="project" value="UniProtKB-UniRule"/>
</dbReference>
<evidence type="ECO:0000256" key="11">
    <source>
        <dbReference type="ARBA" id="ARBA00065981"/>
    </source>
</evidence>
<dbReference type="GO" id="GO:0008409">
    <property type="term" value="F:5'-3' exonuclease activity"/>
    <property type="evidence" value="ECO:0007669"/>
    <property type="project" value="UniProtKB-UniRule"/>
</dbReference>
<dbReference type="Proteomes" id="UP000658733">
    <property type="component" value="Unassembled WGS sequence"/>
</dbReference>
<dbReference type="InterPro" id="IPR023426">
    <property type="entry name" value="Flap_endonuc"/>
</dbReference>
<dbReference type="SUPFAM" id="SSF47807">
    <property type="entry name" value="5' to 3' exonuclease, C-terminal subdomain"/>
    <property type="match status" value="1"/>
</dbReference>
<dbReference type="GO" id="GO:0017108">
    <property type="term" value="F:5'-flap endonuclease activity"/>
    <property type="evidence" value="ECO:0007669"/>
    <property type="project" value="UniProtKB-UniRule"/>
</dbReference>
<dbReference type="EC" id="3.1.-.-" evidence="12"/>
<dbReference type="Gene3D" id="3.40.50.1010">
    <property type="entry name" value="5'-nuclease"/>
    <property type="match status" value="1"/>
</dbReference>
<dbReference type="CDD" id="cd09867">
    <property type="entry name" value="PIN_FEN1"/>
    <property type="match status" value="1"/>
</dbReference>
<dbReference type="NCBIfam" id="TIGR03674">
    <property type="entry name" value="fen_arch"/>
    <property type="match status" value="1"/>
</dbReference>
<dbReference type="InterPro" id="IPR029060">
    <property type="entry name" value="PIN-like_dom_sf"/>
</dbReference>
<feature type="region of interest" description="N-domain" evidence="12">
    <location>
        <begin position="1"/>
        <end position="98"/>
    </location>
</feature>
<evidence type="ECO:0000256" key="2">
    <source>
        <dbReference type="ARBA" id="ARBA00022722"/>
    </source>
</evidence>
<evidence type="ECO:0000256" key="1">
    <source>
        <dbReference type="ARBA" id="ARBA00022705"/>
    </source>
</evidence>
<dbReference type="EMBL" id="JADIIN010000048">
    <property type="protein sequence ID" value="MBF4468933.1"/>
    <property type="molecule type" value="Genomic_DNA"/>
</dbReference>
<evidence type="ECO:0000256" key="6">
    <source>
        <dbReference type="ARBA" id="ARBA00022801"/>
    </source>
</evidence>
<dbReference type="Pfam" id="PF00867">
    <property type="entry name" value="XPG_I"/>
    <property type="match status" value="1"/>
</dbReference>
<comment type="function">
    <text evidence="10">Structure-specific nuclease with 5'-flap endonuclease and 5'-3' exonuclease activities involved in DNA replication and repair. During DNA replication, cleaves the 5'-overhanging flap structure that is generated by displacement synthesis when DNA polymerase encounters the 5'-end of a downstream Okazaki fragment. Binds the unpaired 3'-DNA end and kinks the DNA to facilitate 5' cleavage specificity. Cleaves one nucleotide into the double-stranded DNA from the junction in flap DNA, leaving a nick for ligation. Also involved in the base excision repair (BER) pathway. Acts as a genome stabilization factor that prevents flaps from equilibrating into structures that lead to duplications and deletions. Also possesses 5'-3' exonuclease activity on nicked or gapped double-stranded DNA.</text>
</comment>
<keyword evidence="5 12" id="KW-0227">DNA damage</keyword>
<feature type="region of interest" description="Interaction with PCNA" evidence="12">
    <location>
        <begin position="319"/>
        <end position="327"/>
    </location>
</feature>
<reference evidence="15" key="1">
    <citation type="submission" date="2020-10" db="EMBL/GenBank/DDBJ databases">
        <title>Dehalococcoides mccartyi of a TCE/Cr reducing biochatode.</title>
        <authorList>
            <person name="Matturro B."/>
        </authorList>
    </citation>
    <scope>NUCLEOTIDE SEQUENCE</scope>
    <source>
        <strain evidence="15">Bin4</strain>
    </source>
</reference>
<gene>
    <name evidence="12" type="primary">fen</name>
    <name evidence="15" type="ORF">ISP01_05955</name>
</gene>
<name>A0A843AGA7_METAZ</name>
<comment type="caution">
    <text evidence="15">The sequence shown here is derived from an EMBL/GenBank/DDBJ whole genome shotgun (WGS) entry which is preliminary data.</text>
</comment>
<dbReference type="FunFam" id="3.40.50.1010:FF:000016">
    <property type="entry name" value="Flap endonuclease 1"/>
    <property type="match status" value="1"/>
</dbReference>
<dbReference type="PANTHER" id="PTHR11081">
    <property type="entry name" value="FLAP ENDONUCLEASE FAMILY MEMBER"/>
    <property type="match status" value="1"/>
</dbReference>
<comment type="similarity">
    <text evidence="12">Belongs to the XPG/RAD2 endonuclease family. FEN1 subfamily.</text>
</comment>
<feature type="domain" description="XPG-I" evidence="13">
    <location>
        <begin position="140"/>
        <end position="211"/>
    </location>
</feature>
<dbReference type="InterPro" id="IPR019973">
    <property type="entry name" value="Flap_endonuc_arc"/>
</dbReference>
<feature type="binding site" evidence="12">
    <location>
        <position position="226"/>
    </location>
    <ligand>
        <name>Mg(2+)</name>
        <dbReference type="ChEBI" id="CHEBI:18420"/>
        <label>2</label>
    </ligand>
</feature>
<dbReference type="InterPro" id="IPR006085">
    <property type="entry name" value="XPG_DNA_repair_N"/>
</dbReference>
<comment type="caution">
    <text evidence="12">Lacks conserved residue(s) required for the propagation of feature annotation.</text>
</comment>
<dbReference type="InterPro" id="IPR006086">
    <property type="entry name" value="XPG-I_dom"/>
</dbReference>
<comment type="cofactor">
    <cofactor evidence="12">
        <name>Mg(2+)</name>
        <dbReference type="ChEBI" id="CHEBI:18420"/>
    </cofactor>
    <text evidence="12">Binds 2 magnesium ions per subunit. They probably participate in the reaction catalyzed by the enzyme. May bind an additional third magnesium ion after substrate binding.</text>
</comment>
<dbReference type="InterPro" id="IPR008918">
    <property type="entry name" value="HhH2"/>
</dbReference>
<dbReference type="HAMAP" id="MF_00614">
    <property type="entry name" value="Fen"/>
    <property type="match status" value="1"/>
</dbReference>
<proteinExistence type="inferred from homology"/>
<evidence type="ECO:0000256" key="8">
    <source>
        <dbReference type="ARBA" id="ARBA00022842"/>
    </source>
</evidence>
<keyword evidence="1 12" id="KW-0235">DNA replication</keyword>
<protein>
    <recommendedName>
        <fullName evidence="12">Flap endonuclease 1</fullName>
        <shortName evidence="12">FEN-1</shortName>
        <ecNumber evidence="12">3.1.-.-</ecNumber>
    </recommendedName>
    <alternativeName>
        <fullName evidence="12">Flap structure-specific endonuclease 1</fullName>
    </alternativeName>
</protein>
<feature type="binding site" evidence="12">
    <location>
        <position position="173"/>
    </location>
    <ligand>
        <name>Mg(2+)</name>
        <dbReference type="ChEBI" id="CHEBI:18420"/>
        <label>2</label>
    </ligand>
</feature>
<keyword evidence="9 12" id="KW-0234">DNA repair</keyword>
<keyword evidence="6 12" id="KW-0378">Hydrolase</keyword>
<feature type="binding site" evidence="12">
    <location>
        <position position="152"/>
    </location>
    <ligand>
        <name>Mg(2+)</name>
        <dbReference type="ChEBI" id="CHEBI:18420"/>
        <label>1</label>
    </ligand>
</feature>
<evidence type="ECO:0000256" key="7">
    <source>
        <dbReference type="ARBA" id="ARBA00022839"/>
    </source>
</evidence>
<accession>A0A843AGA7</accession>
<feature type="domain" description="XPG N-terminal" evidence="14">
    <location>
        <begin position="1"/>
        <end position="101"/>
    </location>
</feature>
<feature type="binding site" evidence="12">
    <location>
        <position position="154"/>
    </location>
    <ligand>
        <name>Mg(2+)</name>
        <dbReference type="ChEBI" id="CHEBI:18420"/>
        <label>1</label>
    </ligand>
</feature>
<evidence type="ECO:0000313" key="16">
    <source>
        <dbReference type="Proteomes" id="UP000658733"/>
    </source>
</evidence>
<dbReference type="InterPro" id="IPR036279">
    <property type="entry name" value="5-3_exonuclease_C_sf"/>
</dbReference>
<evidence type="ECO:0000313" key="15">
    <source>
        <dbReference type="EMBL" id="MBF4468933.1"/>
    </source>
</evidence>
<dbReference type="SUPFAM" id="SSF88723">
    <property type="entry name" value="PIN domain-like"/>
    <property type="match status" value="1"/>
</dbReference>
<keyword evidence="8 12" id="KW-0460">Magnesium</keyword>
<dbReference type="InterPro" id="IPR006084">
    <property type="entry name" value="XPG/Rad2"/>
</dbReference>
<dbReference type="PANTHER" id="PTHR11081:SF9">
    <property type="entry name" value="FLAP ENDONUCLEASE 1"/>
    <property type="match status" value="1"/>
</dbReference>
<keyword evidence="4 12" id="KW-0255">Endonuclease</keyword>
<keyword evidence="3 12" id="KW-0479">Metal-binding</keyword>
<evidence type="ECO:0000259" key="13">
    <source>
        <dbReference type="SMART" id="SM00484"/>
    </source>
</evidence>
<dbReference type="Gene3D" id="1.10.150.20">
    <property type="entry name" value="5' to 3' exonuclease, C-terminal subdomain"/>
    <property type="match status" value="1"/>
</dbReference>
<dbReference type="GO" id="GO:0000287">
    <property type="term" value="F:magnesium ion binding"/>
    <property type="evidence" value="ECO:0007669"/>
    <property type="project" value="UniProtKB-UniRule"/>
</dbReference>
<dbReference type="GO" id="GO:0043137">
    <property type="term" value="P:DNA replication, removal of RNA primer"/>
    <property type="evidence" value="ECO:0007669"/>
    <property type="project" value="UniProtKB-UniRule"/>
</dbReference>
<comment type="subunit">
    <text evidence="11 12">Interacts with PCNA. PCNA stimulates the nuclease activity without altering cleavage specificity.</text>
</comment>
<dbReference type="RefSeq" id="WP_278523081.1">
    <property type="nucleotide sequence ID" value="NZ_JADIIN010000048.1"/>
</dbReference>
<dbReference type="GO" id="GO:0003677">
    <property type="term" value="F:DNA binding"/>
    <property type="evidence" value="ECO:0007669"/>
    <property type="project" value="UniProtKB-UniRule"/>
</dbReference>
<feature type="binding site" evidence="12">
    <location>
        <position position="27"/>
    </location>
    <ligand>
        <name>Mg(2+)</name>
        <dbReference type="ChEBI" id="CHEBI:18420"/>
        <label>1</label>
    </ligand>
</feature>
<sequence length="329" mass="37361">MGVKFKDIIEPEIINFKDLNGRIIAIDASNSLYQFLSSIRQADGTPLMDKNGNITSHLSGILYRTSNIVEKGIKPIYVFDGEPSEHKENTINERREIRQDAEKKWKEALKKGDEQTAMKFAKRSSRMSPYILESAKELLEIMGIPYVQSFGEGEAQASYMVLNGDAWAVASQDYDCLLFGAKKIIRNLTISGNLSDLEYLELENVLNRLEITREQLVDIAIMVGTDFNPGIKGIGAKTGLKIVKNSSIEKYIKEKGIAFDVNLEELKNIFLNPNINKNYSIKWKSVDKTKIVDFLCEKHDFSEERVLSAVKKMEKLNTTQKSLEDWFGK</sequence>
<dbReference type="AlphaFoldDB" id="A0A843AGA7"/>
<dbReference type="SMART" id="SM00279">
    <property type="entry name" value="HhH2"/>
    <property type="match status" value="1"/>
</dbReference>
<evidence type="ECO:0000256" key="10">
    <source>
        <dbReference type="ARBA" id="ARBA00024702"/>
    </source>
</evidence>
<feature type="binding site" evidence="12">
    <location>
        <position position="175"/>
    </location>
    <ligand>
        <name>Mg(2+)</name>
        <dbReference type="ChEBI" id="CHEBI:18420"/>
        <label>2</label>
    </ligand>
</feature>
<organism evidence="15 16">
    <name type="scientific">Methanobrevibacter arboriphilus</name>
    <dbReference type="NCBI Taxonomy" id="39441"/>
    <lineage>
        <taxon>Archaea</taxon>
        <taxon>Methanobacteriati</taxon>
        <taxon>Methanobacteriota</taxon>
        <taxon>Methanomada group</taxon>
        <taxon>Methanobacteria</taxon>
        <taxon>Methanobacteriales</taxon>
        <taxon>Methanobacteriaceae</taxon>
        <taxon>Methanobrevibacter</taxon>
    </lineage>
</organism>
<dbReference type="Pfam" id="PF00752">
    <property type="entry name" value="XPG_N"/>
    <property type="match status" value="1"/>
</dbReference>